<protein>
    <submittedName>
        <fullName evidence="8">Uncharacterized protein LOC108741409</fullName>
    </submittedName>
</protein>
<evidence type="ECO:0000256" key="3">
    <source>
        <dbReference type="ARBA" id="ARBA00022989"/>
    </source>
</evidence>
<dbReference type="GeneID" id="108741409"/>
<sequence>MDSDYDPHEHREVKRPINNLEAFMDMLKGNLGSGIVALPIAFKHAGWVVGSVGLILCILLTIHTLNTLISTEYRICKRKKVPLLQYSYAMETVTEMGPSCASKCGKFYWYTTFIFTICLQLGACMSYISFGAGVLEAMVNSFLTEEPLTKFHYILITMPPYFCTLFILNLKVIAPLAFTANIATIIGFLLCFRYLFVDLANLIDDRDAFGSITKYPLFIGISIFSMQAVGLITHVEYSMKNPKQFGGLCGMFPLSMYVLGSLYFTIAFFGYWRFGDEVKGNFVLNLPPKDIIPRILNTLFFFSMWVSYGLNAVVPVDMIWEELMEEKFKDKHPFWWHFLLRCIVFIVTYAGVIAIPNISLIITFTGAICMSVLGIIYPILMDSFERYEVGYGKLKWRLIKNIIIIIIGIASFGFGIYSGVLDAIEHRKRSNHTHLQQLIVNAIMDEDDGNNNDEYDPHEYREIKDPINDCEAFMNILRGCLGSGLLVLPIAFKYSGLAIGSVCVVLASILLIHTIDTLIATKHRICQRKMVPLLKYAYAMEIVTEFGPPYAKKCGKLFKVSSFVFIMILQFGNCMSYIIVGASCLETFINSLPGTRHLNRTHCILATITPYFLTLFIMNLKSIAPFSLAANITMLIVLCLSVAFLFSGLGSTSDWDVVASPNTWPISIATVVFSMQAIGVICHVEYSMKTPEHLRGCCGMFHRAMYVVTILNVFVGLFGYWRYGNEVKGNYILNFPPKNIKTRIIQVLLFFTMLVSYGLNAVVAVDIIWDELLEQRITKDPHLWNFLLKAGTVLVTHATTIGLPNLYLVVSLTGAVSICTLGIIYPMLMDLYERYENGYGPKHWILVKDIIIIIIGIACFGMGLSQTILEAAKHGTTDD</sequence>
<feature type="transmembrane region" description="Helical" evidence="5">
    <location>
        <begin position="291"/>
        <end position="314"/>
    </location>
</feature>
<feature type="transmembrane region" description="Helical" evidence="5">
    <location>
        <begin position="664"/>
        <end position="684"/>
    </location>
</feature>
<feature type="transmembrane region" description="Helical" evidence="5">
    <location>
        <begin position="361"/>
        <end position="380"/>
    </location>
</feature>
<keyword evidence="2 5" id="KW-0812">Transmembrane</keyword>
<feature type="domain" description="Amino acid transporter transmembrane" evidence="6">
    <location>
        <begin position="471"/>
        <end position="868"/>
    </location>
</feature>
<feature type="transmembrane region" description="Helical" evidence="5">
    <location>
        <begin position="175"/>
        <end position="195"/>
    </location>
</feature>
<dbReference type="Proteomes" id="UP000192223">
    <property type="component" value="Unplaced"/>
</dbReference>
<organism evidence="7 8">
    <name type="scientific">Agrilus planipennis</name>
    <name type="common">Emerald ash borer</name>
    <name type="synonym">Agrilus marcopoli</name>
    <dbReference type="NCBI Taxonomy" id="224129"/>
    <lineage>
        <taxon>Eukaryota</taxon>
        <taxon>Metazoa</taxon>
        <taxon>Ecdysozoa</taxon>
        <taxon>Arthropoda</taxon>
        <taxon>Hexapoda</taxon>
        <taxon>Insecta</taxon>
        <taxon>Pterygota</taxon>
        <taxon>Neoptera</taxon>
        <taxon>Endopterygota</taxon>
        <taxon>Coleoptera</taxon>
        <taxon>Polyphaga</taxon>
        <taxon>Elateriformia</taxon>
        <taxon>Buprestoidea</taxon>
        <taxon>Buprestidae</taxon>
        <taxon>Agrilinae</taxon>
        <taxon>Agrilus</taxon>
    </lineage>
</organism>
<feature type="transmembrane region" description="Helical" evidence="5">
    <location>
        <begin position="632"/>
        <end position="652"/>
    </location>
</feature>
<name>A0A1W4X6Q1_AGRPL</name>
<evidence type="ECO:0000259" key="6">
    <source>
        <dbReference type="Pfam" id="PF01490"/>
    </source>
</evidence>
<dbReference type="KEGG" id="apln:108741409"/>
<keyword evidence="7" id="KW-1185">Reference proteome</keyword>
<dbReference type="InterPro" id="IPR013057">
    <property type="entry name" value="AA_transpt_TM"/>
</dbReference>
<dbReference type="PANTHER" id="PTHR22950:SF340">
    <property type="entry name" value="AMINO ACID TRANSPORTER TRANSMEMBRANE DOMAIN-CONTAINING PROTEIN-RELATED"/>
    <property type="match status" value="1"/>
</dbReference>
<feature type="transmembrane region" description="Helical" evidence="5">
    <location>
        <begin position="845"/>
        <end position="864"/>
    </location>
</feature>
<evidence type="ECO:0000313" key="7">
    <source>
        <dbReference type="Proteomes" id="UP000192223"/>
    </source>
</evidence>
<keyword evidence="4 5" id="KW-0472">Membrane</keyword>
<comment type="subcellular location">
    <subcellularLocation>
        <location evidence="1">Membrane</location>
        <topology evidence="1">Multi-pass membrane protein</topology>
    </subcellularLocation>
</comment>
<accession>A0A1W4X6Q1</accession>
<evidence type="ECO:0000256" key="1">
    <source>
        <dbReference type="ARBA" id="ARBA00004141"/>
    </source>
</evidence>
<dbReference type="GO" id="GO:0015179">
    <property type="term" value="F:L-amino acid transmembrane transporter activity"/>
    <property type="evidence" value="ECO:0007669"/>
    <property type="project" value="TreeGrafter"/>
</dbReference>
<gene>
    <name evidence="8" type="primary">LOC108741409</name>
</gene>
<dbReference type="PANTHER" id="PTHR22950">
    <property type="entry name" value="AMINO ACID TRANSPORTER"/>
    <property type="match status" value="1"/>
</dbReference>
<feature type="transmembrane region" description="Helical" evidence="5">
    <location>
        <begin position="704"/>
        <end position="723"/>
    </location>
</feature>
<feature type="transmembrane region" description="Helical" evidence="5">
    <location>
        <begin position="150"/>
        <end position="168"/>
    </location>
</feature>
<keyword evidence="3 5" id="KW-1133">Transmembrane helix</keyword>
<dbReference type="AlphaFoldDB" id="A0A1W4X6Q1"/>
<feature type="transmembrane region" description="Helical" evidence="5">
    <location>
        <begin position="806"/>
        <end position="825"/>
    </location>
</feature>
<feature type="transmembrane region" description="Helical" evidence="5">
    <location>
        <begin position="401"/>
        <end position="420"/>
    </location>
</feature>
<proteinExistence type="predicted"/>
<evidence type="ECO:0000256" key="2">
    <source>
        <dbReference type="ARBA" id="ARBA00022692"/>
    </source>
</evidence>
<dbReference type="InParanoid" id="A0A1W4X6Q1"/>
<dbReference type="RefSeq" id="XP_018331729.1">
    <property type="nucleotide sequence ID" value="XM_018476227.2"/>
</dbReference>
<dbReference type="GO" id="GO:0005774">
    <property type="term" value="C:vacuolar membrane"/>
    <property type="evidence" value="ECO:0007669"/>
    <property type="project" value="TreeGrafter"/>
</dbReference>
<evidence type="ECO:0000256" key="4">
    <source>
        <dbReference type="ARBA" id="ARBA00023136"/>
    </source>
</evidence>
<dbReference type="Pfam" id="PF01490">
    <property type="entry name" value="Aa_trans"/>
    <property type="match status" value="2"/>
</dbReference>
<feature type="transmembrane region" description="Helical" evidence="5">
    <location>
        <begin position="560"/>
        <end position="579"/>
    </location>
</feature>
<evidence type="ECO:0000313" key="8">
    <source>
        <dbReference type="RefSeq" id="XP_018331729.1"/>
    </source>
</evidence>
<dbReference type="STRING" id="224129.A0A1W4X6Q1"/>
<feature type="transmembrane region" description="Helical" evidence="5">
    <location>
        <begin position="107"/>
        <end position="130"/>
    </location>
</feature>
<feature type="transmembrane region" description="Helical" evidence="5">
    <location>
        <begin position="494"/>
        <end position="520"/>
    </location>
</feature>
<feature type="transmembrane region" description="Helical" evidence="5">
    <location>
        <begin position="743"/>
        <end position="769"/>
    </location>
</feature>
<dbReference type="OrthoDB" id="1684102at2759"/>
<feature type="transmembrane region" description="Helical" evidence="5">
    <location>
        <begin position="599"/>
        <end position="620"/>
    </location>
</feature>
<reference evidence="8" key="1">
    <citation type="submission" date="2025-08" db="UniProtKB">
        <authorList>
            <consortium name="RefSeq"/>
        </authorList>
    </citation>
    <scope>IDENTIFICATION</scope>
    <source>
        <tissue evidence="8">Entire body</tissue>
    </source>
</reference>
<feature type="transmembrane region" description="Helical" evidence="5">
    <location>
        <begin position="245"/>
        <end position="271"/>
    </location>
</feature>
<evidence type="ECO:0000256" key="5">
    <source>
        <dbReference type="SAM" id="Phobius"/>
    </source>
</evidence>
<feature type="domain" description="Amino acid transporter transmembrane" evidence="6">
    <location>
        <begin position="17"/>
        <end position="418"/>
    </location>
</feature>
<feature type="transmembrane region" description="Helical" evidence="5">
    <location>
        <begin position="334"/>
        <end position="355"/>
    </location>
</feature>
<feature type="transmembrane region" description="Helical" evidence="5">
    <location>
        <begin position="215"/>
        <end position="233"/>
    </location>
</feature>
<feature type="transmembrane region" description="Helical" evidence="5">
    <location>
        <begin position="47"/>
        <end position="69"/>
    </location>
</feature>